<keyword evidence="3" id="KW-1185">Reference proteome</keyword>
<dbReference type="EMBL" id="JAYDCJ010000003">
    <property type="protein sequence ID" value="MEA1081413.1"/>
    <property type="molecule type" value="Genomic_DNA"/>
</dbReference>
<keyword evidence="1" id="KW-0472">Membrane</keyword>
<dbReference type="RefSeq" id="WP_322855873.1">
    <property type="nucleotide sequence ID" value="NZ_JAYDCJ010000003.1"/>
</dbReference>
<evidence type="ECO:0000313" key="3">
    <source>
        <dbReference type="Proteomes" id="UP001305746"/>
    </source>
</evidence>
<protein>
    <submittedName>
        <fullName evidence="2">Uncharacterized protein</fullName>
    </submittedName>
</protein>
<keyword evidence="1" id="KW-1133">Transmembrane helix</keyword>
<sequence>MKKNTIILVGLLETATLGVLVLILLRSWYPDYYYSLFEVAPKFYVFVALLLMLGPILGRFVYKADSVAYLNDLSVIYLIKFCVVFLALHYAYSHRPVLTVFSVDRFVVVQAHQIPTDHIPVGLAEMVLAGEKPPLVAARKFSETDLSNLLGVMGGEPDIEYRPNRYERIEYQREKMIERLCSNAPGADEERPLESRSCDPLKVPLIYSFDQSATAVFDLDAIEILKVFATNPWQ</sequence>
<gene>
    <name evidence="2" type="ORF">U5822_12075</name>
</gene>
<proteinExistence type="predicted"/>
<comment type="caution">
    <text evidence="2">The sequence shown here is derived from an EMBL/GenBank/DDBJ whole genome shotgun (WGS) entry which is preliminary data.</text>
</comment>
<dbReference type="Proteomes" id="UP001305746">
    <property type="component" value="Unassembled WGS sequence"/>
</dbReference>
<feature type="transmembrane region" description="Helical" evidence="1">
    <location>
        <begin position="7"/>
        <end position="29"/>
    </location>
</feature>
<evidence type="ECO:0000256" key="1">
    <source>
        <dbReference type="SAM" id="Phobius"/>
    </source>
</evidence>
<evidence type="ECO:0000313" key="2">
    <source>
        <dbReference type="EMBL" id="MEA1081413.1"/>
    </source>
</evidence>
<reference evidence="2 3" key="1">
    <citation type="submission" date="2023-12" db="EMBL/GenBank/DDBJ databases">
        <title>Marinobacter qingdaonensis sp. nov., isolated from the intertidal sediment of Qingdao, PR China.</title>
        <authorList>
            <person name="Li Y."/>
        </authorList>
    </citation>
    <scope>NUCLEOTIDE SEQUENCE [LARGE SCALE GENOMIC DNA]</scope>
    <source>
        <strain evidence="2 3">ASW11-75</strain>
    </source>
</reference>
<keyword evidence="1" id="KW-0812">Transmembrane</keyword>
<name>A0ABU5P020_9GAMM</name>
<feature type="transmembrane region" description="Helical" evidence="1">
    <location>
        <begin position="74"/>
        <end position="92"/>
    </location>
</feature>
<accession>A0ABU5P020</accession>
<feature type="transmembrane region" description="Helical" evidence="1">
    <location>
        <begin position="41"/>
        <end position="62"/>
    </location>
</feature>
<organism evidence="2 3">
    <name type="scientific">Marinobacter qingdaonensis</name>
    <dbReference type="NCBI Taxonomy" id="3108486"/>
    <lineage>
        <taxon>Bacteria</taxon>
        <taxon>Pseudomonadati</taxon>
        <taxon>Pseudomonadota</taxon>
        <taxon>Gammaproteobacteria</taxon>
        <taxon>Pseudomonadales</taxon>
        <taxon>Marinobacteraceae</taxon>
        <taxon>Marinobacter</taxon>
    </lineage>
</organism>